<dbReference type="Proteomes" id="UP000005713">
    <property type="component" value="Unassembled WGS sequence"/>
</dbReference>
<organism evidence="2 3">
    <name type="scientific">Sagittula stellata (strain ATCC 700073 / DSM 11524 / E-37)</name>
    <dbReference type="NCBI Taxonomy" id="388399"/>
    <lineage>
        <taxon>Bacteria</taxon>
        <taxon>Pseudomonadati</taxon>
        <taxon>Pseudomonadota</taxon>
        <taxon>Alphaproteobacteria</taxon>
        <taxon>Rhodobacterales</taxon>
        <taxon>Roseobacteraceae</taxon>
        <taxon>Sagittula</taxon>
    </lineage>
</organism>
<reference evidence="2 3" key="1">
    <citation type="submission" date="2006-06" db="EMBL/GenBank/DDBJ databases">
        <authorList>
            <person name="Moran M.A."/>
            <person name="Ferriera S."/>
            <person name="Johnson J."/>
            <person name="Kravitz S."/>
            <person name="Beeson K."/>
            <person name="Sutton G."/>
            <person name="Rogers Y.-H."/>
            <person name="Friedman R."/>
            <person name="Frazier M."/>
            <person name="Venter J.C."/>
        </authorList>
    </citation>
    <scope>NUCLEOTIDE SEQUENCE [LARGE SCALE GENOMIC DNA]</scope>
    <source>
        <strain evidence="2 3">E-37</strain>
    </source>
</reference>
<evidence type="ECO:0000313" key="3">
    <source>
        <dbReference type="Proteomes" id="UP000005713"/>
    </source>
</evidence>
<keyword evidence="3" id="KW-1185">Reference proteome</keyword>
<accession>A3JZM3</accession>
<sequence length="201" mass="21853">MRRQKAPICRKVMEREVEMLDVVLVLIALATGGGGAGPERETLTLTPAEAPVAASSSEEAPPPVASSEETPAALPYEAEPQVATGRFLTALEIKPIMGATRANWVAVREWDGQDLIYVTHIWSWRCGLAAMKLGVNGAAPEDWPLPPCHEDTAQPNAMLESDGLPYRAFPLKSVETVTVELIYDDLTTERSTFNRQGVLMP</sequence>
<evidence type="ECO:0000256" key="1">
    <source>
        <dbReference type="SAM" id="MobiDB-lite"/>
    </source>
</evidence>
<proteinExistence type="predicted"/>
<dbReference type="EMBL" id="AAYA01000002">
    <property type="protein sequence ID" value="EBA09926.1"/>
    <property type="molecule type" value="Genomic_DNA"/>
</dbReference>
<comment type="caution">
    <text evidence="2">The sequence shown here is derived from an EMBL/GenBank/DDBJ whole genome shotgun (WGS) entry which is preliminary data.</text>
</comment>
<protein>
    <submittedName>
        <fullName evidence="2">Uncharacterized protein</fullName>
    </submittedName>
</protein>
<gene>
    <name evidence="2" type="ORF">SSE37_08958</name>
</gene>
<evidence type="ECO:0000313" key="2">
    <source>
        <dbReference type="EMBL" id="EBA09926.1"/>
    </source>
</evidence>
<name>A3JZM3_SAGS3</name>
<dbReference type="AlphaFoldDB" id="A3JZM3"/>
<feature type="region of interest" description="Disordered" evidence="1">
    <location>
        <begin position="49"/>
        <end position="71"/>
    </location>
</feature>
<dbReference type="eggNOG" id="COG4249">
    <property type="taxonomic scope" value="Bacteria"/>
</dbReference>